<reference evidence="1" key="1">
    <citation type="submission" date="2014-09" db="EMBL/GenBank/DDBJ databases">
        <authorList>
            <person name="Magalhaes I.L.F."/>
            <person name="Oliveira U."/>
            <person name="Santos F.R."/>
            <person name="Vidigal T.H.D.A."/>
            <person name="Brescovit A.D."/>
            <person name="Santos A.J."/>
        </authorList>
    </citation>
    <scope>NUCLEOTIDE SEQUENCE</scope>
    <source>
        <tissue evidence="1">Shoot tissue taken approximately 20 cm above the soil surface</tissue>
    </source>
</reference>
<dbReference type="EMBL" id="GBRH01159633">
    <property type="protein sequence ID" value="JAE38263.1"/>
    <property type="molecule type" value="Transcribed_RNA"/>
</dbReference>
<proteinExistence type="predicted"/>
<name>A0A0A9HZA3_ARUDO</name>
<sequence>MNCLLIVDAAFP</sequence>
<protein>
    <submittedName>
        <fullName evidence="1">Uncharacterized protein</fullName>
    </submittedName>
</protein>
<accession>A0A0A9HZA3</accession>
<evidence type="ECO:0000313" key="1">
    <source>
        <dbReference type="EMBL" id="JAE38263.1"/>
    </source>
</evidence>
<reference evidence="1" key="2">
    <citation type="journal article" date="2015" name="Data Brief">
        <title>Shoot transcriptome of the giant reed, Arundo donax.</title>
        <authorList>
            <person name="Barrero R.A."/>
            <person name="Guerrero F.D."/>
            <person name="Moolhuijzen P."/>
            <person name="Goolsby J.A."/>
            <person name="Tidwell J."/>
            <person name="Bellgard S.E."/>
            <person name="Bellgard M.I."/>
        </authorList>
    </citation>
    <scope>NUCLEOTIDE SEQUENCE</scope>
    <source>
        <tissue evidence="1">Shoot tissue taken approximately 20 cm above the soil surface</tissue>
    </source>
</reference>
<organism evidence="1">
    <name type="scientific">Arundo donax</name>
    <name type="common">Giant reed</name>
    <name type="synonym">Donax arundinaceus</name>
    <dbReference type="NCBI Taxonomy" id="35708"/>
    <lineage>
        <taxon>Eukaryota</taxon>
        <taxon>Viridiplantae</taxon>
        <taxon>Streptophyta</taxon>
        <taxon>Embryophyta</taxon>
        <taxon>Tracheophyta</taxon>
        <taxon>Spermatophyta</taxon>
        <taxon>Magnoliopsida</taxon>
        <taxon>Liliopsida</taxon>
        <taxon>Poales</taxon>
        <taxon>Poaceae</taxon>
        <taxon>PACMAD clade</taxon>
        <taxon>Arundinoideae</taxon>
        <taxon>Arundineae</taxon>
        <taxon>Arundo</taxon>
    </lineage>
</organism>